<dbReference type="EMBL" id="LS483460">
    <property type="protein sequence ID" value="SQH99220.1"/>
    <property type="molecule type" value="Genomic_DNA"/>
</dbReference>
<evidence type="ECO:0000313" key="2">
    <source>
        <dbReference type="EMBL" id="SQH99220.1"/>
    </source>
</evidence>
<name>A0A2X4RSC8_9CORY</name>
<reference evidence="2 3" key="1">
    <citation type="submission" date="2018-06" db="EMBL/GenBank/DDBJ databases">
        <authorList>
            <consortium name="Pathogen Informatics"/>
            <person name="Doyle S."/>
        </authorList>
    </citation>
    <scope>NUCLEOTIDE SEQUENCE [LARGE SCALE GENOMIC DNA]</scope>
    <source>
        <strain evidence="2 3">NCTC10288</strain>
    </source>
</reference>
<sequence length="196" mass="22326">MTRRFIFADTSVLLNFICSGEQDLLLKFVGNDKLHVPAAVNDEMHRKLKDTRFQSGSNTWSSLIAHGHVHVLDDDMDRLFKHIRLFAGPRFSIQGGMAKNLGEYTAIAHCLALLEEDPSVLTAIIIDDEEAQELVRKRQAATVFTTEAVLLRCVQLGILTDRGESRKVWEKLSRFDVLVPFERTRLNDRSVYRDAL</sequence>
<dbReference type="GeneID" id="70782630"/>
<evidence type="ECO:0000313" key="4">
    <source>
        <dbReference type="Proteomes" id="UP000594905"/>
    </source>
</evidence>
<dbReference type="OrthoDB" id="3267494at2"/>
<proteinExistence type="predicted"/>
<evidence type="ECO:0000313" key="1">
    <source>
        <dbReference type="EMBL" id="QPS59377.1"/>
    </source>
</evidence>
<dbReference type="Proteomes" id="UP000249264">
    <property type="component" value="Chromosome 1"/>
</dbReference>
<accession>A0A2X4RSC8</accession>
<protein>
    <recommendedName>
        <fullName evidence="5">PIN domain-containing protein</fullName>
    </recommendedName>
</protein>
<organism evidence="2 3">
    <name type="scientific">Corynebacterium minutissimum</name>
    <dbReference type="NCBI Taxonomy" id="38301"/>
    <lineage>
        <taxon>Bacteria</taxon>
        <taxon>Bacillati</taxon>
        <taxon>Actinomycetota</taxon>
        <taxon>Actinomycetes</taxon>
        <taxon>Mycobacteriales</taxon>
        <taxon>Corynebacteriaceae</taxon>
        <taxon>Corynebacterium</taxon>
    </lineage>
</organism>
<keyword evidence="4" id="KW-1185">Reference proteome</keyword>
<gene>
    <name evidence="1" type="ORF">I6G51_10890</name>
    <name evidence="2" type="ORF">NCTC10288_00702</name>
</gene>
<dbReference type="KEGG" id="cmin:NCTC10288_00702"/>
<evidence type="ECO:0000313" key="3">
    <source>
        <dbReference type="Proteomes" id="UP000249264"/>
    </source>
</evidence>
<dbReference type="EMBL" id="CP065689">
    <property type="protein sequence ID" value="QPS59377.1"/>
    <property type="molecule type" value="Genomic_DNA"/>
</dbReference>
<dbReference type="RefSeq" id="WP_039676299.1">
    <property type="nucleotide sequence ID" value="NZ_CP065689.1"/>
</dbReference>
<dbReference type="Proteomes" id="UP000594905">
    <property type="component" value="Chromosome"/>
</dbReference>
<dbReference type="AlphaFoldDB" id="A0A2X4RSC8"/>
<evidence type="ECO:0008006" key="5">
    <source>
        <dbReference type="Google" id="ProtNLM"/>
    </source>
</evidence>
<reference evidence="1 4" key="2">
    <citation type="submission" date="2020-12" db="EMBL/GenBank/DDBJ databases">
        <title>FDA dAtabase for Regulatory Grade micrObial Sequences (FDA-ARGOS): Supporting development and validation of Infectious Disease Dx tests.</title>
        <authorList>
            <person name="Sproer C."/>
            <person name="Gronow S."/>
            <person name="Severitt S."/>
            <person name="Schroder I."/>
            <person name="Tallon L."/>
            <person name="Sadzewicz L."/>
            <person name="Zhao X."/>
            <person name="Boylan J."/>
            <person name="Ott S."/>
            <person name="Bowen H."/>
            <person name="Vavikolanu K."/>
            <person name="Mehta A."/>
            <person name="Aluvathingal J."/>
            <person name="Nadendla S."/>
            <person name="Lowell S."/>
            <person name="Myers T."/>
            <person name="Yan Y."/>
            <person name="Sichtig H."/>
        </authorList>
    </citation>
    <scope>NUCLEOTIDE SEQUENCE [LARGE SCALE GENOMIC DNA]</scope>
    <source>
        <strain evidence="1 4">FDAARGOS_894</strain>
    </source>
</reference>